<reference evidence="7" key="2">
    <citation type="submission" date="2025-05" db="UniProtKB">
        <authorList>
            <consortium name="Ensembl"/>
        </authorList>
    </citation>
    <scope>IDENTIFICATION</scope>
</reference>
<dbReference type="InterPro" id="IPR027777">
    <property type="entry name" value="DCTN6"/>
</dbReference>
<protein>
    <recommendedName>
        <fullName evidence="3">Dynactin subunit 6</fullName>
    </recommendedName>
</protein>
<keyword evidence="8" id="KW-1185">Reference proteome</keyword>
<dbReference type="GO" id="GO:0070840">
    <property type="term" value="F:dynein complex binding"/>
    <property type="evidence" value="ECO:0007669"/>
    <property type="project" value="TreeGrafter"/>
</dbReference>
<evidence type="ECO:0000256" key="4">
    <source>
        <dbReference type="ARBA" id="ARBA00022490"/>
    </source>
</evidence>
<evidence type="ECO:0000313" key="7">
    <source>
        <dbReference type="Ensembl" id="ENSPMAP00000009295.1"/>
    </source>
</evidence>
<dbReference type="CTD" id="10671"/>
<dbReference type="OMA" id="ITMQAET"/>
<name>S4RVQ5_PETMA</name>
<dbReference type="HOGENOM" id="CLU_085418_1_0_1"/>
<evidence type="ECO:0000256" key="5">
    <source>
        <dbReference type="ARBA" id="ARBA00023212"/>
    </source>
</evidence>
<keyword evidence="4" id="KW-0963">Cytoplasm</keyword>
<dbReference type="RefSeq" id="XP_032809680.1">
    <property type="nucleotide sequence ID" value="XM_032953789.1"/>
</dbReference>
<evidence type="ECO:0000256" key="3">
    <source>
        <dbReference type="ARBA" id="ARBA00016573"/>
    </source>
</evidence>
<dbReference type="Gene3D" id="2.160.10.10">
    <property type="entry name" value="Hexapeptide repeat proteins"/>
    <property type="match status" value="1"/>
</dbReference>
<keyword evidence="5" id="KW-0206">Cytoskeleton</keyword>
<dbReference type="KEGG" id="pmrn:116942172"/>
<dbReference type="CDD" id="cd04646">
    <property type="entry name" value="LbH_Dynactin_6"/>
    <property type="match status" value="1"/>
</dbReference>
<comment type="similarity">
    <text evidence="2">Belongs to the dynactin subunits 5/6 family. Dynactin subunit 6 subfamily.</text>
</comment>
<reference evidence="9" key="1">
    <citation type="submission" date="2025-04" db="UniProtKB">
        <authorList>
            <consortium name="RefSeq"/>
        </authorList>
    </citation>
    <scope>IDENTIFICATION</scope>
    <source>
        <tissue evidence="9">Sperm</tissue>
    </source>
</reference>
<dbReference type="InterPro" id="IPR011004">
    <property type="entry name" value="Trimer_LpxA-like_sf"/>
</dbReference>
<dbReference type="Ensembl" id="ENSPMAT00000009335.1">
    <property type="protein sequence ID" value="ENSPMAP00000009295.1"/>
    <property type="gene ID" value="ENSPMAG00000008429.1"/>
</dbReference>
<comment type="function">
    <text evidence="6">Part of the dynactin complex that activates the molecular motor dynein for ultra-processive transport along microtubules.</text>
</comment>
<evidence type="ECO:0000313" key="9">
    <source>
        <dbReference type="RefSeq" id="XP_032809680.1"/>
    </source>
</evidence>
<dbReference type="OrthoDB" id="2355at2759"/>
<evidence type="ECO:0000256" key="1">
    <source>
        <dbReference type="ARBA" id="ARBA00004245"/>
    </source>
</evidence>
<dbReference type="AlphaFoldDB" id="S4RVQ5"/>
<dbReference type="Proteomes" id="UP001318040">
    <property type="component" value="Chromosome 13"/>
</dbReference>
<organism evidence="7">
    <name type="scientific">Petromyzon marinus</name>
    <name type="common">Sea lamprey</name>
    <dbReference type="NCBI Taxonomy" id="7757"/>
    <lineage>
        <taxon>Eukaryota</taxon>
        <taxon>Metazoa</taxon>
        <taxon>Chordata</taxon>
        <taxon>Craniata</taxon>
        <taxon>Vertebrata</taxon>
        <taxon>Cyclostomata</taxon>
        <taxon>Hyperoartia</taxon>
        <taxon>Petromyzontiformes</taxon>
        <taxon>Petromyzontidae</taxon>
        <taxon>Petromyzon</taxon>
    </lineage>
</organism>
<proteinExistence type="inferred from homology"/>
<evidence type="ECO:0000313" key="8">
    <source>
        <dbReference type="Proteomes" id="UP001318040"/>
    </source>
</evidence>
<gene>
    <name evidence="7 9" type="primary">DCTN6</name>
</gene>
<sequence>MADLASKQLLPKSVRIAAGAVVCVESEIRGQVTIGTRTVIHPKARILADAGPIIIGENNLIEEQVVIINRLPDKNPLSEKNEMEPVTMVIGTNNVFEVGCQSEALKIGDYNTIESKAMVGRSTVLSSGCVVGACCKVNTDEVIPENTVVFGERCSRRTQSEKPQSQSLQLDFLMKILPNYHHLKKPKAATPAKV</sequence>
<dbReference type="GeneTree" id="ENSGT00390000017890"/>
<dbReference type="PANTHER" id="PTHR13072:SF0">
    <property type="entry name" value="DYNACTIN SUBUNIT 6"/>
    <property type="match status" value="1"/>
</dbReference>
<dbReference type="GO" id="GO:0007052">
    <property type="term" value="P:mitotic spindle organization"/>
    <property type="evidence" value="ECO:0007669"/>
    <property type="project" value="TreeGrafter"/>
</dbReference>
<dbReference type="SUPFAM" id="SSF51161">
    <property type="entry name" value="Trimeric LpxA-like enzymes"/>
    <property type="match status" value="1"/>
</dbReference>
<dbReference type="GeneID" id="116942172"/>
<dbReference type="PANTHER" id="PTHR13072">
    <property type="entry name" value="DYNACTIN 6"/>
    <property type="match status" value="1"/>
</dbReference>
<accession>S4RVQ5</accession>
<evidence type="ECO:0000256" key="6">
    <source>
        <dbReference type="ARBA" id="ARBA00034687"/>
    </source>
</evidence>
<evidence type="ECO:0000256" key="2">
    <source>
        <dbReference type="ARBA" id="ARBA00007719"/>
    </source>
</evidence>
<comment type="subcellular location">
    <subcellularLocation>
        <location evidence="1">Cytoplasm</location>
        <location evidence="1">Cytoskeleton</location>
    </subcellularLocation>
</comment>
<dbReference type="GO" id="GO:0005869">
    <property type="term" value="C:dynactin complex"/>
    <property type="evidence" value="ECO:0007669"/>
    <property type="project" value="InterPro"/>
</dbReference>
<dbReference type="STRING" id="7757.ENSPMAP00000009295"/>